<dbReference type="EMBL" id="VIWZ01000001">
    <property type="protein sequence ID" value="TWG16843.1"/>
    <property type="molecule type" value="Genomic_DNA"/>
</dbReference>
<feature type="transmembrane region" description="Helical" evidence="7">
    <location>
        <begin position="364"/>
        <end position="384"/>
    </location>
</feature>
<evidence type="ECO:0000313" key="9">
    <source>
        <dbReference type="EMBL" id="TWG16843.1"/>
    </source>
</evidence>
<protein>
    <submittedName>
        <fullName evidence="9">RND superfamily putative drug exporter</fullName>
    </submittedName>
</protein>
<feature type="transmembrane region" description="Helical" evidence="7">
    <location>
        <begin position="275"/>
        <end position="296"/>
    </location>
</feature>
<evidence type="ECO:0000313" key="10">
    <source>
        <dbReference type="Proteomes" id="UP000317685"/>
    </source>
</evidence>
<feature type="transmembrane region" description="Helical" evidence="7">
    <location>
        <begin position="232"/>
        <end position="254"/>
    </location>
</feature>
<evidence type="ECO:0000256" key="5">
    <source>
        <dbReference type="ARBA" id="ARBA00022989"/>
    </source>
</evidence>
<feature type="transmembrane region" description="Helical" evidence="7">
    <location>
        <begin position="546"/>
        <end position="567"/>
    </location>
</feature>
<evidence type="ECO:0000256" key="3">
    <source>
        <dbReference type="ARBA" id="ARBA00022475"/>
    </source>
</evidence>
<gene>
    <name evidence="9" type="ORF">FHU34_112183</name>
</gene>
<evidence type="ECO:0000256" key="4">
    <source>
        <dbReference type="ARBA" id="ARBA00022692"/>
    </source>
</evidence>
<evidence type="ECO:0000256" key="6">
    <source>
        <dbReference type="ARBA" id="ARBA00023136"/>
    </source>
</evidence>
<name>A0A561VZ10_9ACTN</name>
<evidence type="ECO:0000259" key="8">
    <source>
        <dbReference type="PROSITE" id="PS50156"/>
    </source>
</evidence>
<comment type="subcellular location">
    <subcellularLocation>
        <location evidence="1">Cell membrane</location>
        <topology evidence="1">Multi-pass membrane protein</topology>
    </subcellularLocation>
</comment>
<feature type="transmembrane region" description="Helical" evidence="7">
    <location>
        <begin position="579"/>
        <end position="601"/>
    </location>
</feature>
<keyword evidence="5 7" id="KW-1133">Transmembrane helix</keyword>
<dbReference type="GeneID" id="300127774"/>
<evidence type="ECO:0000256" key="1">
    <source>
        <dbReference type="ARBA" id="ARBA00004651"/>
    </source>
</evidence>
<comment type="similarity">
    <text evidence="2">Belongs to the resistance-nodulation-cell division (RND) (TC 2.A.6) family. MmpL subfamily.</text>
</comment>
<dbReference type="PANTHER" id="PTHR33406:SF6">
    <property type="entry name" value="MEMBRANE PROTEIN YDGH-RELATED"/>
    <property type="match status" value="1"/>
</dbReference>
<feature type="transmembrane region" description="Helical" evidence="7">
    <location>
        <begin position="622"/>
        <end position="647"/>
    </location>
</feature>
<organism evidence="9 10">
    <name type="scientific">Micromonospora taraxaci</name>
    <dbReference type="NCBI Taxonomy" id="1316803"/>
    <lineage>
        <taxon>Bacteria</taxon>
        <taxon>Bacillati</taxon>
        <taxon>Actinomycetota</taxon>
        <taxon>Actinomycetes</taxon>
        <taxon>Micromonosporales</taxon>
        <taxon>Micromonosporaceae</taxon>
        <taxon>Micromonospora</taxon>
    </lineage>
</organism>
<dbReference type="SUPFAM" id="SSF82866">
    <property type="entry name" value="Multidrug efflux transporter AcrB transmembrane domain"/>
    <property type="match status" value="2"/>
</dbReference>
<dbReference type="AlphaFoldDB" id="A0A561VZ10"/>
<accession>A0A561VZ10</accession>
<feature type="domain" description="SSD" evidence="8">
    <location>
        <begin position="549"/>
        <end position="677"/>
    </location>
</feature>
<feature type="transmembrane region" description="Helical" evidence="7">
    <location>
        <begin position="195"/>
        <end position="212"/>
    </location>
</feature>
<feature type="transmembrane region" description="Helical" evidence="7">
    <location>
        <begin position="302"/>
        <end position="331"/>
    </location>
</feature>
<keyword evidence="10" id="KW-1185">Reference proteome</keyword>
<dbReference type="InterPro" id="IPR000731">
    <property type="entry name" value="SSD"/>
</dbReference>
<dbReference type="InterPro" id="IPR004869">
    <property type="entry name" value="MMPL_dom"/>
</dbReference>
<evidence type="ECO:0000256" key="7">
    <source>
        <dbReference type="SAM" id="Phobius"/>
    </source>
</evidence>
<dbReference type="Proteomes" id="UP000317685">
    <property type="component" value="Unassembled WGS sequence"/>
</dbReference>
<dbReference type="PANTHER" id="PTHR33406">
    <property type="entry name" value="MEMBRANE PROTEIN MJ1562-RELATED"/>
    <property type="match status" value="1"/>
</dbReference>
<dbReference type="InterPro" id="IPR050545">
    <property type="entry name" value="Mycobact_MmpL"/>
</dbReference>
<proteinExistence type="inferred from homology"/>
<comment type="caution">
    <text evidence="9">The sequence shown here is derived from an EMBL/GenBank/DDBJ whole genome shotgun (WGS) entry which is preliminary data.</text>
</comment>
<evidence type="ECO:0000256" key="2">
    <source>
        <dbReference type="ARBA" id="ARBA00010157"/>
    </source>
</evidence>
<feature type="transmembrane region" description="Helical" evidence="7">
    <location>
        <begin position="522"/>
        <end position="539"/>
    </location>
</feature>
<reference evidence="9 10" key="1">
    <citation type="submission" date="2019-06" db="EMBL/GenBank/DDBJ databases">
        <title>Sequencing the genomes of 1000 actinobacteria strains.</title>
        <authorList>
            <person name="Klenk H.-P."/>
        </authorList>
    </citation>
    <scope>NUCLEOTIDE SEQUENCE [LARGE SCALE GENOMIC DNA]</scope>
    <source>
        <strain evidence="9 10">DSM 45885</strain>
    </source>
</reference>
<dbReference type="Pfam" id="PF03176">
    <property type="entry name" value="MMPL"/>
    <property type="match status" value="2"/>
</dbReference>
<keyword evidence="3" id="KW-1003">Cell membrane</keyword>
<dbReference type="PROSITE" id="PS50156">
    <property type="entry name" value="SSD"/>
    <property type="match status" value="1"/>
</dbReference>
<dbReference type="GO" id="GO:0005886">
    <property type="term" value="C:plasma membrane"/>
    <property type="evidence" value="ECO:0007669"/>
    <property type="project" value="UniProtKB-SubCell"/>
</dbReference>
<feature type="transmembrane region" description="Helical" evidence="7">
    <location>
        <begin position="12"/>
        <end position="31"/>
    </location>
</feature>
<sequence>MSVFTRVARGRLAAWLTVAAAIVVAAIVFGTPQPDNPAPVSATGLSTEWQSTQVQRLQDQLPSNDVQPAIVVVSRDDGGALSEADRAGVDARAGDLRRFAAGGQVSPAQVSPDGTVALVAVPVDTAGGQEAVTATVTDLRTALADLPDGLTADVTGAPAFTADLSSVFDGADITLLAVTAAVVAVLLLITYRSPFLWIVPLVVVAATEQLTLRAVDTIVPAVGINLQQGQVTGIASVLVFGAATDYALLLIARYREELRRTEDRFAAMRSALRRTAEPILASGGTVVLGVLTLLLSEQETNRALAVACATGVVFAMLSALFVLPAVLVLFGRGLFWPFVPRVGGPAREGRLWGRLGAAVERRPVVVAVLATVLLGGLALGGLGIRTGLSETEQFRAEPEAVTGAQTLARSFPAGSTQPVAVITTPAAVRAVTDAATAVPGVASARPGDAGEAVAQVDVVLEAEPGTTASDRAIEALRTAVAAVPDSAPPAAAGADAPSGAIVGGSVAATYDSDEANDRDLRLILPIILLLVGAVLVLLLRGLLAPVLLVLTVIASFFASLGAAWLLFDHVLGFPALDSGVLLLAFVFLVALGVDYNIFLVTRAREDARSVGTREGMLSALRVTGGVITSAGVLLAAVFAVLGVLPLITLTQIGIIVCIGVLLDTLLVRTVVVPALAFLLGERFWWPGRINRDSSEDAPASPEPVAARD</sequence>
<keyword evidence="6 7" id="KW-0472">Membrane</keyword>
<dbReference type="Gene3D" id="1.20.1640.10">
    <property type="entry name" value="Multidrug efflux transporter AcrB transmembrane domain"/>
    <property type="match status" value="2"/>
</dbReference>
<dbReference type="OrthoDB" id="2365435at2"/>
<dbReference type="RefSeq" id="WP_145779836.1">
    <property type="nucleotide sequence ID" value="NZ_JBEZJC010000011.1"/>
</dbReference>
<keyword evidence="4 7" id="KW-0812">Transmembrane</keyword>
<feature type="transmembrane region" description="Helical" evidence="7">
    <location>
        <begin position="173"/>
        <end position="190"/>
    </location>
</feature>